<proteinExistence type="inferred from homology"/>
<keyword evidence="3" id="KW-1185">Reference proteome</keyword>
<dbReference type="RefSeq" id="WP_425432267.1">
    <property type="nucleotide sequence ID" value="NZ_FZNW01000003.1"/>
</dbReference>
<dbReference type="Gene3D" id="3.90.56.10">
    <property type="entry name" value="Monooxygenase component MmoB/DmpM"/>
    <property type="match status" value="1"/>
</dbReference>
<dbReference type="NCBIfam" id="NF045941">
    <property type="entry name" value="PropMonoxMimD"/>
    <property type="match status" value="1"/>
</dbReference>
<dbReference type="GO" id="GO:0004497">
    <property type="term" value="F:monooxygenase activity"/>
    <property type="evidence" value="ECO:0007669"/>
    <property type="project" value="UniProtKB-KW"/>
</dbReference>
<reference evidence="2 3" key="1">
    <citation type="submission" date="2017-06" db="EMBL/GenBank/DDBJ databases">
        <authorList>
            <person name="Kim H.J."/>
            <person name="Triplett B.A."/>
        </authorList>
    </citation>
    <scope>NUCLEOTIDE SEQUENCE [LARGE SCALE GENOMIC DNA]</scope>
    <source>
        <strain evidence="2 3">DSM 45207</strain>
    </source>
</reference>
<dbReference type="EMBL" id="FZNW01000003">
    <property type="protein sequence ID" value="SNR34830.1"/>
    <property type="molecule type" value="Genomic_DNA"/>
</dbReference>
<gene>
    <name evidence="2" type="ORF">SAMN06265360_10320</name>
</gene>
<dbReference type="AlphaFoldDB" id="A0A238VK97"/>
<dbReference type="InterPro" id="IPR036889">
    <property type="entry name" value="mOase_MmoB_DmpM_sf"/>
</dbReference>
<comment type="similarity">
    <text evidence="1">Belongs to the TmoD/XamoD family.</text>
</comment>
<dbReference type="InterPro" id="IPR003454">
    <property type="entry name" value="MOase_MmoB_DmpM"/>
</dbReference>
<dbReference type="Pfam" id="PF02406">
    <property type="entry name" value="MmoB_DmpM"/>
    <property type="match status" value="1"/>
</dbReference>
<accession>A0A238VK97</accession>
<evidence type="ECO:0000256" key="1">
    <source>
        <dbReference type="ARBA" id="ARBA00006313"/>
    </source>
</evidence>
<dbReference type="Proteomes" id="UP000198348">
    <property type="component" value="Unassembled WGS sequence"/>
</dbReference>
<evidence type="ECO:0000313" key="2">
    <source>
        <dbReference type="EMBL" id="SNR34830.1"/>
    </source>
</evidence>
<evidence type="ECO:0000313" key="3">
    <source>
        <dbReference type="Proteomes" id="UP000198348"/>
    </source>
</evidence>
<keyword evidence="2" id="KW-0560">Oxidoreductase</keyword>
<protein>
    <submittedName>
        <fullName evidence="2">Propane monooxygenase coupling protein</fullName>
    </submittedName>
</protein>
<keyword evidence="2" id="KW-0503">Monooxygenase</keyword>
<name>A0A238VK97_9PSEU</name>
<organism evidence="2 3">
    <name type="scientific">Haloechinothrix alba</name>
    <dbReference type="NCBI Taxonomy" id="664784"/>
    <lineage>
        <taxon>Bacteria</taxon>
        <taxon>Bacillati</taxon>
        <taxon>Actinomycetota</taxon>
        <taxon>Actinomycetes</taxon>
        <taxon>Pseudonocardiales</taxon>
        <taxon>Pseudonocardiaceae</taxon>
        <taxon>Haloechinothrix</taxon>
    </lineage>
</organism>
<sequence>MTTGTQERFKFERADSDMCGVTLQNSQTGSVIAQVMDAKPNVQAEYLPSMIRIDGRKRFEFNYDEIAEALGEDEFDASDLEEVISTHYGRMVRTDDSTIMVAHPEDAAEELGFDLKPVK</sequence>
<dbReference type="SUPFAM" id="SSF56029">
    <property type="entry name" value="Monooxygenase (hydroxylase) regulatory protein"/>
    <property type="match status" value="1"/>
</dbReference>